<feature type="transmembrane region" description="Helical" evidence="1">
    <location>
        <begin position="48"/>
        <end position="71"/>
    </location>
</feature>
<gene>
    <name evidence="3" type="ORF">A3I42_00300</name>
</gene>
<keyword evidence="1" id="KW-1133">Transmembrane helix</keyword>
<dbReference type="InterPro" id="IPR009003">
    <property type="entry name" value="Peptidase_S1_PA"/>
</dbReference>
<dbReference type="PANTHER" id="PTHR22939:SF129">
    <property type="entry name" value="SERINE PROTEASE HTRA2, MITOCHONDRIAL"/>
    <property type="match status" value="1"/>
</dbReference>
<sequence>MSPKPKTPTATQEISSEQRVNVRDDALAAVYAKPHHFELPHEPRGLGVIANALIAALFGMIAGIVGLLFLISGAFSRVPYLGSIDVAALVPSAPVTIERTEKVSIAVDERASTVLKRIQPSVVGVYATKDLSKDLTGLINSAASPLATGIALTSDGWVLAAGDLSDESAGPLTVITQDGKTYAAERRVQDKATGLWFVKASTSLFVAAPFTRSESPLEAGSSVLIPSFQIGTRGAAFAGTVAGLSVLTVRDSDRLESRLTLAVPLKGNALGMPLVSLAGEVGGMVSAQEGSIVRAVPLASLQSIIDRILKEGDARRPQVGMHYIELSSVADVAFTLTHGRRFGALLVKNGDVPAITPKSNAETAGLKEGDIVIKVDGDEVTDETDLATLIQAYPNDKALKLSILRAGEEKLVDLSLAPPPAPVKK</sequence>
<feature type="domain" description="PDZ" evidence="2">
    <location>
        <begin position="353"/>
        <end position="404"/>
    </location>
</feature>
<evidence type="ECO:0000313" key="4">
    <source>
        <dbReference type="Proteomes" id="UP000178264"/>
    </source>
</evidence>
<evidence type="ECO:0000256" key="1">
    <source>
        <dbReference type="SAM" id="Phobius"/>
    </source>
</evidence>
<dbReference type="Pfam" id="PF17820">
    <property type="entry name" value="PDZ_6"/>
    <property type="match status" value="1"/>
</dbReference>
<dbReference type="Pfam" id="PF13365">
    <property type="entry name" value="Trypsin_2"/>
    <property type="match status" value="1"/>
</dbReference>
<dbReference type="SUPFAM" id="SSF50494">
    <property type="entry name" value="Trypsin-like serine proteases"/>
    <property type="match status" value="1"/>
</dbReference>
<comment type="caution">
    <text evidence="3">The sequence shown here is derived from an EMBL/GenBank/DDBJ whole genome shotgun (WGS) entry which is preliminary data.</text>
</comment>
<keyword evidence="1" id="KW-0812">Transmembrane</keyword>
<dbReference type="InterPro" id="IPR036034">
    <property type="entry name" value="PDZ_sf"/>
</dbReference>
<reference evidence="3 4" key="1">
    <citation type="journal article" date="2016" name="Nat. Commun.">
        <title>Thousands of microbial genomes shed light on interconnected biogeochemical processes in an aquifer system.</title>
        <authorList>
            <person name="Anantharaman K."/>
            <person name="Brown C.T."/>
            <person name="Hug L.A."/>
            <person name="Sharon I."/>
            <person name="Castelle C.J."/>
            <person name="Probst A.J."/>
            <person name="Thomas B.C."/>
            <person name="Singh A."/>
            <person name="Wilkins M.J."/>
            <person name="Karaoz U."/>
            <person name="Brodie E.L."/>
            <person name="Williams K.H."/>
            <person name="Hubbard S.S."/>
            <person name="Banfield J.F."/>
        </authorList>
    </citation>
    <scope>NUCLEOTIDE SEQUENCE [LARGE SCALE GENOMIC DNA]</scope>
</reference>
<dbReference type="Gene3D" id="2.30.42.10">
    <property type="match status" value="1"/>
</dbReference>
<organism evidence="3 4">
    <name type="scientific">Candidatus Uhrbacteria bacterium RIFCSPLOWO2_02_FULL_49_11</name>
    <dbReference type="NCBI Taxonomy" id="1802409"/>
    <lineage>
        <taxon>Bacteria</taxon>
        <taxon>Candidatus Uhriibacteriota</taxon>
    </lineage>
</organism>
<dbReference type="InterPro" id="IPR041489">
    <property type="entry name" value="PDZ_6"/>
</dbReference>
<dbReference type="EMBL" id="MGER01000043">
    <property type="protein sequence ID" value="OGL87917.1"/>
    <property type="molecule type" value="Genomic_DNA"/>
</dbReference>
<dbReference type="PANTHER" id="PTHR22939">
    <property type="entry name" value="SERINE PROTEASE FAMILY S1C HTRA-RELATED"/>
    <property type="match status" value="1"/>
</dbReference>
<protein>
    <recommendedName>
        <fullName evidence="2">PDZ domain-containing protein</fullName>
    </recommendedName>
</protein>
<keyword evidence="1" id="KW-0472">Membrane</keyword>
<name>A0A1F7VD40_9BACT</name>
<dbReference type="Proteomes" id="UP000178264">
    <property type="component" value="Unassembled WGS sequence"/>
</dbReference>
<evidence type="ECO:0000313" key="3">
    <source>
        <dbReference type="EMBL" id="OGL87917.1"/>
    </source>
</evidence>
<proteinExistence type="predicted"/>
<dbReference type="Gene3D" id="2.40.10.120">
    <property type="match status" value="1"/>
</dbReference>
<dbReference type="SUPFAM" id="SSF50156">
    <property type="entry name" value="PDZ domain-like"/>
    <property type="match status" value="1"/>
</dbReference>
<accession>A0A1F7VD40</accession>
<evidence type="ECO:0000259" key="2">
    <source>
        <dbReference type="Pfam" id="PF17820"/>
    </source>
</evidence>
<dbReference type="AlphaFoldDB" id="A0A1F7VD40"/>